<reference evidence="8 9" key="1">
    <citation type="submission" date="2017-08" db="EMBL/GenBank/DDBJ databases">
        <title>Acidophilic green algal genome provides insights into adaptation to an acidic environment.</title>
        <authorList>
            <person name="Hirooka S."/>
            <person name="Hirose Y."/>
            <person name="Kanesaki Y."/>
            <person name="Higuchi S."/>
            <person name="Fujiwara T."/>
            <person name="Onuma R."/>
            <person name="Era A."/>
            <person name="Ohbayashi R."/>
            <person name="Uzuka A."/>
            <person name="Nozaki H."/>
            <person name="Yoshikawa H."/>
            <person name="Miyagishima S.Y."/>
        </authorList>
    </citation>
    <scope>NUCLEOTIDE SEQUENCE [LARGE SCALE GENOMIC DNA]</scope>
    <source>
        <strain evidence="8 9">NIES-2499</strain>
    </source>
</reference>
<feature type="compositionally biased region" description="Basic and acidic residues" evidence="5">
    <location>
        <begin position="426"/>
        <end position="486"/>
    </location>
</feature>
<dbReference type="Gene3D" id="1.20.920.10">
    <property type="entry name" value="Bromodomain-like"/>
    <property type="match status" value="1"/>
</dbReference>
<evidence type="ECO:0000256" key="3">
    <source>
        <dbReference type="ARBA" id="ARBA00023163"/>
    </source>
</evidence>
<evidence type="ECO:0000259" key="6">
    <source>
        <dbReference type="PROSITE" id="PS50014"/>
    </source>
</evidence>
<dbReference type="InterPro" id="IPR018359">
    <property type="entry name" value="Bromodomain_CS"/>
</dbReference>
<feature type="compositionally biased region" description="Low complexity" evidence="5">
    <location>
        <begin position="313"/>
        <end position="325"/>
    </location>
</feature>
<feature type="compositionally biased region" description="Polar residues" evidence="5">
    <location>
        <begin position="387"/>
        <end position="407"/>
    </location>
</feature>
<dbReference type="CDD" id="cd04369">
    <property type="entry name" value="Bromodomain"/>
    <property type="match status" value="1"/>
</dbReference>
<dbReference type="Pfam" id="PF17035">
    <property type="entry name" value="BET"/>
    <property type="match status" value="1"/>
</dbReference>
<dbReference type="SMART" id="SM00297">
    <property type="entry name" value="BROMO"/>
    <property type="match status" value="1"/>
</dbReference>
<keyword evidence="1" id="KW-0805">Transcription regulation</keyword>
<dbReference type="Proteomes" id="UP000232323">
    <property type="component" value="Unassembled WGS sequence"/>
</dbReference>
<protein>
    <recommendedName>
        <fullName evidence="10">Bromo domain-containing protein</fullName>
    </recommendedName>
</protein>
<evidence type="ECO:0000313" key="9">
    <source>
        <dbReference type="Proteomes" id="UP000232323"/>
    </source>
</evidence>
<organism evidence="8 9">
    <name type="scientific">Chlamydomonas eustigma</name>
    <dbReference type="NCBI Taxonomy" id="1157962"/>
    <lineage>
        <taxon>Eukaryota</taxon>
        <taxon>Viridiplantae</taxon>
        <taxon>Chlorophyta</taxon>
        <taxon>core chlorophytes</taxon>
        <taxon>Chlorophyceae</taxon>
        <taxon>CS clade</taxon>
        <taxon>Chlamydomonadales</taxon>
        <taxon>Chlamydomonadaceae</taxon>
        <taxon>Chlamydomonas</taxon>
    </lineage>
</organism>
<evidence type="ECO:0000256" key="5">
    <source>
        <dbReference type="SAM" id="MobiDB-lite"/>
    </source>
</evidence>
<feature type="domain" description="Bromo" evidence="6">
    <location>
        <begin position="87"/>
        <end position="149"/>
    </location>
</feature>
<evidence type="ECO:0000259" key="7">
    <source>
        <dbReference type="PROSITE" id="PS51525"/>
    </source>
</evidence>
<keyword evidence="3" id="KW-0804">Transcription</keyword>
<dbReference type="PROSITE" id="PS51525">
    <property type="entry name" value="NET"/>
    <property type="match status" value="1"/>
</dbReference>
<comment type="caution">
    <text evidence="8">The sequence shown here is derived from an EMBL/GenBank/DDBJ whole genome shotgun (WGS) entry which is preliminary data.</text>
</comment>
<sequence length="539" mass="60011">MEGRKRALLQEFDSCIAPKKLELEATLPAIWKQCYGVSSLKGHGSSAHGLIAQKPRTEDQQRILDGLFKECDKIVKKLIGIKSGAWFKQPVNLKAVPTYLNFIQHPMDLGTVKSNLQDKLYNSPLEFRDHVNLIWDNCAIFNAEGTPARVDGETCRGIWSRAWRDSQIEERWKKLQFEIDPSVAPLHERVGVLSMQLNRMVQALPPSNKPEGPGRDMTFVEKRKLSIQLGRLSSDQLRTVLEIVSEDPKVKAASSDEMEVELDELRSETLWKLSEVINKPGNKVAGGSESRPGPASTPPPPSHAAEKRPPPQSAASIQSSGAGISHSDSGEHSPGDVKGSTMDDPRQGASAFVRDPRNVVDESATNPKEQSLFVKDRAAARKDVNINAANWDSLTTDQQETGTSEPQPQGAEGGGDDVWKSFQSIAEKKQQQEEEQRLEAERAEKLKREEQEKLLREEEERNQKLKEEEERIQAENQKQRDEQMAKELAEIEAKAGTANLSQQNDIAILNTMPAPAADGLAAVGLEYKDDDEDMNFEDE</sequence>
<dbReference type="PROSITE" id="PS50014">
    <property type="entry name" value="BROMODOMAIN_2"/>
    <property type="match status" value="1"/>
</dbReference>
<name>A0A250XCM8_9CHLO</name>
<accession>A0A250XCM8</accession>
<dbReference type="OrthoDB" id="21449at2759"/>
<dbReference type="PANTHER" id="PTHR45926">
    <property type="entry name" value="OSJNBA0053K19.4 PROTEIN"/>
    <property type="match status" value="1"/>
</dbReference>
<dbReference type="PROSITE" id="PS00633">
    <property type="entry name" value="BROMODOMAIN_1"/>
    <property type="match status" value="1"/>
</dbReference>
<dbReference type="InterPro" id="IPR027353">
    <property type="entry name" value="NET_dom"/>
</dbReference>
<feature type="compositionally biased region" description="Basic and acidic residues" evidence="5">
    <location>
        <begin position="374"/>
        <end position="384"/>
    </location>
</feature>
<dbReference type="Gene3D" id="1.20.1270.220">
    <property type="match status" value="1"/>
</dbReference>
<evidence type="ECO:0008006" key="10">
    <source>
        <dbReference type="Google" id="ProtNLM"/>
    </source>
</evidence>
<dbReference type="PRINTS" id="PR00503">
    <property type="entry name" value="BROMODOMAIN"/>
</dbReference>
<evidence type="ECO:0000313" key="8">
    <source>
        <dbReference type="EMBL" id="GAX80831.1"/>
    </source>
</evidence>
<dbReference type="STRING" id="1157962.A0A250XCM8"/>
<dbReference type="Pfam" id="PF00439">
    <property type="entry name" value="Bromodomain"/>
    <property type="match status" value="1"/>
</dbReference>
<feature type="compositionally biased region" description="Basic and acidic residues" evidence="5">
    <location>
        <begin position="328"/>
        <end position="346"/>
    </location>
</feature>
<evidence type="ECO:0000256" key="4">
    <source>
        <dbReference type="PROSITE-ProRule" id="PRU00035"/>
    </source>
</evidence>
<dbReference type="InterPro" id="IPR038336">
    <property type="entry name" value="NET_sf"/>
</dbReference>
<dbReference type="EMBL" id="BEGY01000057">
    <property type="protein sequence ID" value="GAX80831.1"/>
    <property type="molecule type" value="Genomic_DNA"/>
</dbReference>
<gene>
    <name evidence="8" type="ORF">CEUSTIGMA_g8266.t1</name>
</gene>
<evidence type="ECO:0000256" key="1">
    <source>
        <dbReference type="ARBA" id="ARBA00023015"/>
    </source>
</evidence>
<feature type="domain" description="NET" evidence="7">
    <location>
        <begin position="207"/>
        <end position="288"/>
    </location>
</feature>
<dbReference type="InterPro" id="IPR036427">
    <property type="entry name" value="Bromodomain-like_sf"/>
</dbReference>
<evidence type="ECO:0000256" key="2">
    <source>
        <dbReference type="ARBA" id="ARBA00023117"/>
    </source>
</evidence>
<keyword evidence="9" id="KW-1185">Reference proteome</keyword>
<dbReference type="SUPFAM" id="SSF47370">
    <property type="entry name" value="Bromodomain"/>
    <property type="match status" value="1"/>
</dbReference>
<proteinExistence type="predicted"/>
<dbReference type="AlphaFoldDB" id="A0A250XCM8"/>
<feature type="region of interest" description="Disordered" evidence="5">
    <location>
        <begin position="281"/>
        <end position="486"/>
    </location>
</feature>
<keyword evidence="2 4" id="KW-0103">Bromodomain</keyword>
<dbReference type="InterPro" id="IPR001487">
    <property type="entry name" value="Bromodomain"/>
</dbReference>